<proteinExistence type="predicted"/>
<evidence type="ECO:0000313" key="3">
    <source>
        <dbReference type="Proteomes" id="UP000011116"/>
    </source>
</evidence>
<reference evidence="2" key="2">
    <citation type="submission" date="2020-10" db="EMBL/GenBank/DDBJ databases">
        <authorList>
            <person name="Scholz U."/>
            <person name="Mascher M."/>
            <person name="Fiebig A."/>
        </authorList>
    </citation>
    <scope>NUCLEOTIDE SEQUENCE [LARGE SCALE GENOMIC DNA]</scope>
    <source>
        <strain evidence="2">cv. Morex</strain>
    </source>
</reference>
<dbReference type="Gramene" id="HORVU.MOREX.r3.7HG0730440.1">
    <property type="protein sequence ID" value="HORVU.MOREX.r3.7HG0730440.1.CDS1"/>
    <property type="gene ID" value="HORVU.MOREX.r3.7HG0730440"/>
</dbReference>
<dbReference type="Proteomes" id="UP000011116">
    <property type="component" value="Chromosome 7H"/>
</dbReference>
<sequence>MEEVAMERRPLHKEFHVRVIDKVRHRRQHEGESPASCVTGDEHEGKSPVSCGTGDKRATTSVPQRGACVEGIEGVALIEANGGNGNWRDKMAMAAVSVLHPRHQRPRV</sequence>
<dbReference type="AlphaFoldDB" id="A0A8I6YIB4"/>
<dbReference type="EnsemblPlants" id="HORVU.MOREX.r3.7HG0730440.1">
    <property type="protein sequence ID" value="HORVU.MOREX.r3.7HG0730440.1.CDS1"/>
    <property type="gene ID" value="HORVU.MOREX.r3.7HG0730440"/>
</dbReference>
<accession>A0A8I6YIB4</accession>
<keyword evidence="3" id="KW-1185">Reference proteome</keyword>
<protein>
    <submittedName>
        <fullName evidence="2">Uncharacterized protein</fullName>
    </submittedName>
</protein>
<reference evidence="3" key="1">
    <citation type="journal article" date="2012" name="Nature">
        <title>A physical, genetic and functional sequence assembly of the barley genome.</title>
        <authorList>
            <consortium name="The International Barley Genome Sequencing Consortium"/>
            <person name="Mayer K.F."/>
            <person name="Waugh R."/>
            <person name="Brown J.W."/>
            <person name="Schulman A."/>
            <person name="Langridge P."/>
            <person name="Platzer M."/>
            <person name="Fincher G.B."/>
            <person name="Muehlbauer G.J."/>
            <person name="Sato K."/>
            <person name="Close T.J."/>
            <person name="Wise R.P."/>
            <person name="Stein N."/>
        </authorList>
    </citation>
    <scope>NUCLEOTIDE SEQUENCE [LARGE SCALE GENOMIC DNA]</scope>
    <source>
        <strain evidence="3">cv. Morex</strain>
    </source>
</reference>
<name>A0A8I6YIB4_HORVV</name>
<evidence type="ECO:0000256" key="1">
    <source>
        <dbReference type="SAM" id="MobiDB-lite"/>
    </source>
</evidence>
<reference evidence="2" key="3">
    <citation type="submission" date="2022-01" db="UniProtKB">
        <authorList>
            <consortium name="EnsemblPlants"/>
        </authorList>
    </citation>
    <scope>IDENTIFICATION</scope>
    <source>
        <strain evidence="2">subsp. vulgare</strain>
    </source>
</reference>
<evidence type="ECO:0000313" key="2">
    <source>
        <dbReference type="EnsemblPlants" id="HORVU.MOREX.r3.7HG0730440.1.CDS1"/>
    </source>
</evidence>
<organism evidence="2 3">
    <name type="scientific">Hordeum vulgare subsp. vulgare</name>
    <name type="common">Domesticated barley</name>
    <dbReference type="NCBI Taxonomy" id="112509"/>
    <lineage>
        <taxon>Eukaryota</taxon>
        <taxon>Viridiplantae</taxon>
        <taxon>Streptophyta</taxon>
        <taxon>Embryophyta</taxon>
        <taxon>Tracheophyta</taxon>
        <taxon>Spermatophyta</taxon>
        <taxon>Magnoliopsida</taxon>
        <taxon>Liliopsida</taxon>
        <taxon>Poales</taxon>
        <taxon>Poaceae</taxon>
        <taxon>BOP clade</taxon>
        <taxon>Pooideae</taxon>
        <taxon>Triticodae</taxon>
        <taxon>Triticeae</taxon>
        <taxon>Hordeinae</taxon>
        <taxon>Hordeum</taxon>
    </lineage>
</organism>
<feature type="region of interest" description="Disordered" evidence="1">
    <location>
        <begin position="25"/>
        <end position="64"/>
    </location>
</feature>